<evidence type="ECO:0000313" key="3">
    <source>
        <dbReference type="EMBL" id="KAK7072203.1"/>
    </source>
</evidence>
<organism evidence="3 4">
    <name type="scientific">Halocaridina rubra</name>
    <name type="common">Hawaiian red shrimp</name>
    <dbReference type="NCBI Taxonomy" id="373956"/>
    <lineage>
        <taxon>Eukaryota</taxon>
        <taxon>Metazoa</taxon>
        <taxon>Ecdysozoa</taxon>
        <taxon>Arthropoda</taxon>
        <taxon>Crustacea</taxon>
        <taxon>Multicrustacea</taxon>
        <taxon>Malacostraca</taxon>
        <taxon>Eumalacostraca</taxon>
        <taxon>Eucarida</taxon>
        <taxon>Decapoda</taxon>
        <taxon>Pleocyemata</taxon>
        <taxon>Caridea</taxon>
        <taxon>Atyoidea</taxon>
        <taxon>Atyidae</taxon>
        <taxon>Halocaridina</taxon>
    </lineage>
</organism>
<feature type="region of interest" description="Disordered" evidence="2">
    <location>
        <begin position="31"/>
        <end position="73"/>
    </location>
</feature>
<comment type="caution">
    <text evidence="3">The sequence shown here is derived from an EMBL/GenBank/DDBJ whole genome shotgun (WGS) entry which is preliminary data.</text>
</comment>
<dbReference type="AlphaFoldDB" id="A0AAN9A224"/>
<reference evidence="3 4" key="1">
    <citation type="submission" date="2023-11" db="EMBL/GenBank/DDBJ databases">
        <title>Halocaridina rubra genome assembly.</title>
        <authorList>
            <person name="Smith C."/>
        </authorList>
    </citation>
    <scope>NUCLEOTIDE SEQUENCE [LARGE SCALE GENOMIC DNA]</scope>
    <source>
        <strain evidence="3">EP-1</strain>
        <tissue evidence="3">Whole</tissue>
    </source>
</reference>
<feature type="coiled-coil region" evidence="1">
    <location>
        <begin position="83"/>
        <end position="110"/>
    </location>
</feature>
<dbReference type="EMBL" id="JAXCGZ010013609">
    <property type="protein sequence ID" value="KAK7072203.1"/>
    <property type="molecule type" value="Genomic_DNA"/>
</dbReference>
<feature type="compositionally biased region" description="Basic and acidic residues" evidence="2">
    <location>
        <begin position="53"/>
        <end position="66"/>
    </location>
</feature>
<feature type="compositionally biased region" description="Low complexity" evidence="2">
    <location>
        <begin position="38"/>
        <end position="52"/>
    </location>
</feature>
<sequence>MESIRRRGAAIIELSSVRILSYKIYNINFGQIGGPGPRRGSLRLSRPTSSTSRSDDQKQEDSKVEEDQMPQGLTGGIRTWRMFLKYRKRRQELLEEAEDASAKKATATANLQTMDSHRHSLLQQAQKVKTRIL</sequence>
<evidence type="ECO:0000256" key="2">
    <source>
        <dbReference type="SAM" id="MobiDB-lite"/>
    </source>
</evidence>
<keyword evidence="4" id="KW-1185">Reference proteome</keyword>
<keyword evidence="1" id="KW-0175">Coiled coil</keyword>
<gene>
    <name evidence="3" type="ORF">SK128_021147</name>
</gene>
<accession>A0AAN9A224</accession>
<protein>
    <submittedName>
        <fullName evidence="3">Uncharacterized protein</fullName>
    </submittedName>
</protein>
<dbReference type="Proteomes" id="UP001381693">
    <property type="component" value="Unassembled WGS sequence"/>
</dbReference>
<proteinExistence type="predicted"/>
<evidence type="ECO:0000256" key="1">
    <source>
        <dbReference type="SAM" id="Coils"/>
    </source>
</evidence>
<evidence type="ECO:0000313" key="4">
    <source>
        <dbReference type="Proteomes" id="UP001381693"/>
    </source>
</evidence>
<name>A0AAN9A224_HALRR</name>